<dbReference type="Proteomes" id="UP000595660">
    <property type="component" value="Chromosome"/>
</dbReference>
<dbReference type="AlphaFoldDB" id="A0AAE7P899"/>
<accession>A0AAE7P899</accession>
<organism evidence="1 2">
    <name type="scientific">Helicobacter pylori</name>
    <name type="common">Campylobacter pylori</name>
    <dbReference type="NCBI Taxonomy" id="210"/>
    <lineage>
        <taxon>Bacteria</taxon>
        <taxon>Pseudomonadati</taxon>
        <taxon>Campylobacterota</taxon>
        <taxon>Epsilonproteobacteria</taxon>
        <taxon>Campylobacterales</taxon>
        <taxon>Helicobacteraceae</taxon>
        <taxon>Helicobacter</taxon>
    </lineage>
</organism>
<protein>
    <submittedName>
        <fullName evidence="1">Uncharacterized protein</fullName>
    </submittedName>
</protein>
<name>A0AAE7P899_HELPX</name>
<dbReference type="EMBL" id="CP051505">
    <property type="protein sequence ID" value="QQX51063.1"/>
    <property type="molecule type" value="Genomic_DNA"/>
</dbReference>
<gene>
    <name evidence="1" type="ORF">HG562_00870</name>
</gene>
<sequence length="73" mass="8409">MLAFEFSLKEHSFAKDICLLFENYGGFKSYEIIVCCLITPLTLQEESGLKLALWVDMVGLEAREQARSRFFNP</sequence>
<evidence type="ECO:0000313" key="1">
    <source>
        <dbReference type="EMBL" id="QQX51063.1"/>
    </source>
</evidence>
<reference evidence="1 2" key="1">
    <citation type="journal article" date="2020" name="Front. Microbiol.">
        <title>Identification of New Helicobacter pylori Subpopulations in Native Americans and Mestizos From Peru.</title>
        <authorList>
            <person name="Gutierrez-Escobar A.J."/>
            <person name="Velapatino B."/>
            <person name="Borda V."/>
            <person name="Rabkin C.S."/>
            <person name="Tarazona-Santos E."/>
            <person name="Cabrera L."/>
            <person name="Cok J."/>
            <person name="Hooper C.C."/>
            <person name="Jahuira-Arias H."/>
            <person name="Herrera P."/>
            <person name="Noureen M."/>
            <person name="Wang D."/>
            <person name="Romero-Gallo J."/>
            <person name="Tran B."/>
            <person name="Peek R.M. Jr"/>
            <person name="Berg D.E."/>
            <person name="Gilman R.H."/>
            <person name="Camargo M.C."/>
        </authorList>
    </citation>
    <scope>NUCLEOTIDE SEQUENCE [LARGE SCALE GENOMIC DNA]</scope>
    <source>
        <strain evidence="1 2">SHIM-010</strain>
    </source>
</reference>
<evidence type="ECO:0000313" key="2">
    <source>
        <dbReference type="Proteomes" id="UP000595660"/>
    </source>
</evidence>
<proteinExistence type="predicted"/>